<dbReference type="GO" id="GO:0009617">
    <property type="term" value="P:response to bacterium"/>
    <property type="evidence" value="ECO:0007669"/>
    <property type="project" value="TreeGrafter"/>
</dbReference>
<comment type="subcellular location">
    <subcellularLocation>
        <location evidence="1">Cell membrane</location>
    </subcellularLocation>
</comment>
<evidence type="ECO:0000256" key="7">
    <source>
        <dbReference type="ARBA" id="ARBA00023180"/>
    </source>
</evidence>
<evidence type="ECO:0000256" key="2">
    <source>
        <dbReference type="ARBA" id="ARBA00022475"/>
    </source>
</evidence>
<evidence type="ECO:0000256" key="9">
    <source>
        <dbReference type="SAM" id="SignalP"/>
    </source>
</evidence>
<dbReference type="Proteomes" id="UP000824219">
    <property type="component" value="Linkage Group LG08"/>
</dbReference>
<dbReference type="CDD" id="cd00099">
    <property type="entry name" value="IgV"/>
    <property type="match status" value="1"/>
</dbReference>
<reference evidence="11 12" key="1">
    <citation type="submission" date="2021-06" db="EMBL/GenBank/DDBJ databases">
        <title>Chromosome-level genome assembly of the red-tail catfish (Hemibagrus wyckioides).</title>
        <authorList>
            <person name="Shao F."/>
        </authorList>
    </citation>
    <scope>NUCLEOTIDE SEQUENCE [LARGE SCALE GENOMIC DNA]</scope>
    <source>
        <strain evidence="11">EC202008001</strain>
        <tissue evidence="11">Blood</tissue>
    </source>
</reference>
<dbReference type="SMART" id="SM00406">
    <property type="entry name" value="IGv"/>
    <property type="match status" value="1"/>
</dbReference>
<dbReference type="SUPFAM" id="SSF48726">
    <property type="entry name" value="Immunoglobulin"/>
    <property type="match status" value="1"/>
</dbReference>
<accession>A0A9D3NUG7</accession>
<evidence type="ECO:0000256" key="3">
    <source>
        <dbReference type="ARBA" id="ARBA00022729"/>
    </source>
</evidence>
<dbReference type="EMBL" id="JAHKSW010000008">
    <property type="protein sequence ID" value="KAG7328824.1"/>
    <property type="molecule type" value="Genomic_DNA"/>
</dbReference>
<evidence type="ECO:0000256" key="8">
    <source>
        <dbReference type="SAM" id="Phobius"/>
    </source>
</evidence>
<dbReference type="InterPro" id="IPR052051">
    <property type="entry name" value="TCR_complex_component"/>
</dbReference>
<keyword evidence="4" id="KW-0391">Immunity</keyword>
<keyword evidence="12" id="KW-1185">Reference proteome</keyword>
<keyword evidence="8" id="KW-0812">Transmembrane</keyword>
<feature type="domain" description="Ig-like" evidence="10">
    <location>
        <begin position="34"/>
        <end position="128"/>
    </location>
</feature>
<dbReference type="GO" id="GO:0005886">
    <property type="term" value="C:plasma membrane"/>
    <property type="evidence" value="ECO:0007669"/>
    <property type="project" value="UniProtKB-SubCell"/>
</dbReference>
<evidence type="ECO:0000259" key="10">
    <source>
        <dbReference type="PROSITE" id="PS50835"/>
    </source>
</evidence>
<feature type="chain" id="PRO_5039149638" description="Ig-like domain-containing protein" evidence="9">
    <location>
        <begin position="25"/>
        <end position="270"/>
    </location>
</feature>
<evidence type="ECO:0000313" key="12">
    <source>
        <dbReference type="Proteomes" id="UP000824219"/>
    </source>
</evidence>
<keyword evidence="2" id="KW-1003">Cell membrane</keyword>
<dbReference type="GO" id="GO:0002376">
    <property type="term" value="P:immune system process"/>
    <property type="evidence" value="ECO:0007669"/>
    <property type="project" value="UniProtKB-KW"/>
</dbReference>
<dbReference type="InterPro" id="IPR003599">
    <property type="entry name" value="Ig_sub"/>
</dbReference>
<feature type="transmembrane region" description="Helical" evidence="8">
    <location>
        <begin position="182"/>
        <end position="204"/>
    </location>
</feature>
<keyword evidence="8" id="KW-1133">Transmembrane helix</keyword>
<dbReference type="SMART" id="SM00409">
    <property type="entry name" value="IG"/>
    <property type="match status" value="1"/>
</dbReference>
<evidence type="ECO:0000256" key="5">
    <source>
        <dbReference type="ARBA" id="ARBA00023136"/>
    </source>
</evidence>
<feature type="signal peptide" evidence="9">
    <location>
        <begin position="1"/>
        <end position="24"/>
    </location>
</feature>
<evidence type="ECO:0000256" key="1">
    <source>
        <dbReference type="ARBA" id="ARBA00004236"/>
    </source>
</evidence>
<organism evidence="11 12">
    <name type="scientific">Hemibagrus wyckioides</name>
    <dbReference type="NCBI Taxonomy" id="337641"/>
    <lineage>
        <taxon>Eukaryota</taxon>
        <taxon>Metazoa</taxon>
        <taxon>Chordata</taxon>
        <taxon>Craniata</taxon>
        <taxon>Vertebrata</taxon>
        <taxon>Euteleostomi</taxon>
        <taxon>Actinopterygii</taxon>
        <taxon>Neopterygii</taxon>
        <taxon>Teleostei</taxon>
        <taxon>Ostariophysi</taxon>
        <taxon>Siluriformes</taxon>
        <taxon>Bagridae</taxon>
        <taxon>Hemibagrus</taxon>
    </lineage>
</organism>
<dbReference type="InterPro" id="IPR013106">
    <property type="entry name" value="Ig_V-set"/>
</dbReference>
<name>A0A9D3NUG7_9TELE</name>
<dbReference type="PANTHER" id="PTHR19433">
    <property type="entry name" value="T-CELL RECEPTOR ALPHA CHAIN V REGION-RELATED"/>
    <property type="match status" value="1"/>
</dbReference>
<dbReference type="InterPro" id="IPR007110">
    <property type="entry name" value="Ig-like_dom"/>
</dbReference>
<keyword evidence="5 8" id="KW-0472">Membrane</keyword>
<comment type="caution">
    <text evidence="11">The sequence shown here is derived from an EMBL/GenBank/DDBJ whole genome shotgun (WGS) entry which is preliminary data.</text>
</comment>
<keyword evidence="6" id="KW-1015">Disulfide bond</keyword>
<dbReference type="PROSITE" id="PS50835">
    <property type="entry name" value="IG_LIKE"/>
    <property type="match status" value="1"/>
</dbReference>
<sequence>MNNDQFYFWILLLIFSTMYQPGRHWVTAQSLTEPEVYSPDKELSVDRCGSAILQCCIFDYRKGEIVWFKQQNRKPPVFIAGPFNPAGEMLYSEFQNSRFQVEKSKENCFILTISNTTLSDEATYYCTLMFSAKTYLKIKGTSTPALCDHSSTSEPTLHGNSIHTDTQDKTVSEMIRSLQWTVTGLGTALGLSTVLIFCLIYFMLRKRKCESCKLKTSTENSTGTRQVHVQDNKDETLNYAALKFSKQKPKAEKRKTFSSVEFVYSVVNYQ</sequence>
<evidence type="ECO:0000313" key="11">
    <source>
        <dbReference type="EMBL" id="KAG7328824.1"/>
    </source>
</evidence>
<dbReference type="Pfam" id="PF07686">
    <property type="entry name" value="V-set"/>
    <property type="match status" value="1"/>
</dbReference>
<dbReference type="InterPro" id="IPR013783">
    <property type="entry name" value="Ig-like_fold"/>
</dbReference>
<evidence type="ECO:0000256" key="6">
    <source>
        <dbReference type="ARBA" id="ARBA00023157"/>
    </source>
</evidence>
<dbReference type="OrthoDB" id="6370831at2759"/>
<protein>
    <recommendedName>
        <fullName evidence="10">Ig-like domain-containing protein</fullName>
    </recommendedName>
</protein>
<keyword evidence="3 9" id="KW-0732">Signal</keyword>
<dbReference type="InterPro" id="IPR036179">
    <property type="entry name" value="Ig-like_dom_sf"/>
</dbReference>
<proteinExistence type="predicted"/>
<dbReference type="AlphaFoldDB" id="A0A9D3NUG7"/>
<gene>
    <name evidence="11" type="ORF">KOW79_006998</name>
</gene>
<evidence type="ECO:0000256" key="4">
    <source>
        <dbReference type="ARBA" id="ARBA00022859"/>
    </source>
</evidence>
<dbReference type="Gene3D" id="2.60.40.10">
    <property type="entry name" value="Immunoglobulins"/>
    <property type="match status" value="1"/>
</dbReference>
<keyword evidence="7" id="KW-0325">Glycoprotein</keyword>